<evidence type="ECO:0000256" key="3">
    <source>
        <dbReference type="ARBA" id="ARBA00022448"/>
    </source>
</evidence>
<keyword evidence="10" id="KW-0739">Sodium transport</keyword>
<evidence type="ECO:0000256" key="2">
    <source>
        <dbReference type="ARBA" id="ARBA00006434"/>
    </source>
</evidence>
<dbReference type="InterPro" id="IPR051163">
    <property type="entry name" value="Sodium:Solute_Symporter_SSF"/>
</dbReference>
<dbReference type="InterPro" id="IPR038377">
    <property type="entry name" value="Na/Glc_symporter_sf"/>
</dbReference>
<feature type="transmembrane region" description="Helical" evidence="12">
    <location>
        <begin position="308"/>
        <end position="329"/>
    </location>
</feature>
<dbReference type="InterPro" id="IPR001734">
    <property type="entry name" value="Na/solute_symporter"/>
</dbReference>
<dbReference type="AlphaFoldDB" id="A0A3S3P0X7"/>
<feature type="signal peptide" evidence="13">
    <location>
        <begin position="1"/>
        <end position="19"/>
    </location>
</feature>
<evidence type="ECO:0000256" key="11">
    <source>
        <dbReference type="RuleBase" id="RU362091"/>
    </source>
</evidence>
<evidence type="ECO:0008006" key="16">
    <source>
        <dbReference type="Google" id="ProtNLM"/>
    </source>
</evidence>
<gene>
    <name evidence="14" type="ORF">B4U79_10306</name>
</gene>
<evidence type="ECO:0000256" key="4">
    <source>
        <dbReference type="ARBA" id="ARBA00022475"/>
    </source>
</evidence>
<evidence type="ECO:0000256" key="1">
    <source>
        <dbReference type="ARBA" id="ARBA00004651"/>
    </source>
</evidence>
<evidence type="ECO:0000256" key="7">
    <source>
        <dbReference type="ARBA" id="ARBA00023053"/>
    </source>
</evidence>
<dbReference type="GO" id="GO:0006814">
    <property type="term" value="P:sodium ion transport"/>
    <property type="evidence" value="ECO:0007669"/>
    <property type="project" value="UniProtKB-KW"/>
</dbReference>
<evidence type="ECO:0000256" key="12">
    <source>
        <dbReference type="SAM" id="Phobius"/>
    </source>
</evidence>
<feature type="transmembrane region" description="Helical" evidence="12">
    <location>
        <begin position="207"/>
        <end position="232"/>
    </location>
</feature>
<keyword evidence="13" id="KW-0732">Signal</keyword>
<evidence type="ECO:0000256" key="13">
    <source>
        <dbReference type="SAM" id="SignalP"/>
    </source>
</evidence>
<dbReference type="PANTHER" id="PTHR42985">
    <property type="entry name" value="SODIUM-COUPLED MONOCARBOXYLATE TRANSPORTER"/>
    <property type="match status" value="1"/>
</dbReference>
<dbReference type="PROSITE" id="PS50283">
    <property type="entry name" value="NA_SOLUT_SYMP_3"/>
    <property type="match status" value="1"/>
</dbReference>
<feature type="transmembrane region" description="Helical" evidence="12">
    <location>
        <begin position="279"/>
        <end position="301"/>
    </location>
</feature>
<dbReference type="STRING" id="1965070.A0A3S3P0X7"/>
<dbReference type="OrthoDB" id="6132759at2759"/>
<evidence type="ECO:0000256" key="8">
    <source>
        <dbReference type="ARBA" id="ARBA00023065"/>
    </source>
</evidence>
<dbReference type="PANTHER" id="PTHR42985:SF40">
    <property type="entry name" value="LD47995P-RELATED"/>
    <property type="match status" value="1"/>
</dbReference>
<feature type="transmembrane region" description="Helical" evidence="12">
    <location>
        <begin position="52"/>
        <end position="71"/>
    </location>
</feature>
<feature type="transmembrane region" description="Helical" evidence="12">
    <location>
        <begin position="386"/>
        <end position="407"/>
    </location>
</feature>
<dbReference type="NCBIfam" id="TIGR00813">
    <property type="entry name" value="sss"/>
    <property type="match status" value="1"/>
</dbReference>
<dbReference type="Proteomes" id="UP000285301">
    <property type="component" value="Unassembled WGS sequence"/>
</dbReference>
<keyword evidence="3" id="KW-0813">Transport</keyword>
<accession>A0A3S3P0X7</accession>
<comment type="subcellular location">
    <subcellularLocation>
        <location evidence="1">Cell membrane</location>
        <topology evidence="1">Multi-pass membrane protein</topology>
    </subcellularLocation>
</comment>
<evidence type="ECO:0000256" key="9">
    <source>
        <dbReference type="ARBA" id="ARBA00023136"/>
    </source>
</evidence>
<dbReference type="EMBL" id="NCKU01002381">
    <property type="protein sequence ID" value="RWS09711.1"/>
    <property type="molecule type" value="Genomic_DNA"/>
</dbReference>
<dbReference type="Gene3D" id="1.20.1730.10">
    <property type="entry name" value="Sodium/glucose cotransporter"/>
    <property type="match status" value="1"/>
</dbReference>
<feature type="transmembrane region" description="Helical" evidence="12">
    <location>
        <begin position="146"/>
        <end position="169"/>
    </location>
</feature>
<feature type="transmembrane region" description="Helical" evidence="12">
    <location>
        <begin position="29"/>
        <end position="45"/>
    </location>
</feature>
<protein>
    <recommendedName>
        <fullName evidence="16">Sodium-coupled monocarboxylate transporter 1-like protein</fullName>
    </recommendedName>
</protein>
<comment type="similarity">
    <text evidence="2 11">Belongs to the sodium:solute symporter (SSF) (TC 2.A.21) family.</text>
</comment>
<dbReference type="GO" id="GO:0005886">
    <property type="term" value="C:plasma membrane"/>
    <property type="evidence" value="ECO:0007669"/>
    <property type="project" value="UniProtKB-SubCell"/>
</dbReference>
<evidence type="ECO:0000256" key="10">
    <source>
        <dbReference type="ARBA" id="ARBA00023201"/>
    </source>
</evidence>
<proteinExistence type="inferred from homology"/>
<keyword evidence="7" id="KW-0915">Sodium</keyword>
<feature type="chain" id="PRO_5018668747" description="Sodium-coupled monocarboxylate transporter 1-like protein" evidence="13">
    <location>
        <begin position="20"/>
        <end position="459"/>
    </location>
</feature>
<dbReference type="Pfam" id="PF00474">
    <property type="entry name" value="SSF"/>
    <property type="match status" value="1"/>
</dbReference>
<dbReference type="GO" id="GO:0015293">
    <property type="term" value="F:symporter activity"/>
    <property type="evidence" value="ECO:0007669"/>
    <property type="project" value="TreeGrafter"/>
</dbReference>
<reference evidence="14 15" key="1">
    <citation type="journal article" date="2018" name="Gigascience">
        <title>Genomes of trombidid mites reveal novel predicted allergens and laterally-transferred genes associated with secondary metabolism.</title>
        <authorList>
            <person name="Dong X."/>
            <person name="Chaisiri K."/>
            <person name="Xia D."/>
            <person name="Armstrong S.D."/>
            <person name="Fang Y."/>
            <person name="Donnelly M.J."/>
            <person name="Kadowaki T."/>
            <person name="McGarry J.W."/>
            <person name="Darby A.C."/>
            <person name="Makepeace B.L."/>
        </authorList>
    </citation>
    <scope>NUCLEOTIDE SEQUENCE [LARGE SCALE GENOMIC DNA]</scope>
    <source>
        <strain evidence="14">UoL-WK</strain>
    </source>
</reference>
<sequence length="459" mass="50265">MTLSRLASLGIVLFSPVLAFGVATGMTTTTCILLTGLIVTIYTSIGGLKAVIWTDVVQFSLMLAGLIAILVKGTNDIGGVGEVLERNSRGGRIELFNFDFNPYLSNNIWTVVLGTSFVYTACYSIDQLAVQRSISLPSIRKAKRALYWVLFGMVLIHFLVIYFGMLIYANFYKCDPTKTKQISRIDEIVTLYVSEIFKSSQPGMLGLFVTCIFSASLSTLSSGLNAIAALIWEDWLKSLLPNIRTKWARFITKFISALTGLIVIGAAFLAMNIGTIFEASFILVGAPIGPLFGLFVLGVFFPFVDASGALFGLIFGQVISVWITLGASFNKIGKGVQLILPASTDDCDKLGFPNITEGTSFEQLKYSRIPNYSPNKLNALYHLSPLFVPVITFSATVLTGVLIGAIFERRAKSKIRPELHCKLVNIIYGVSGVKEKLLSNNEICRQDKNAKLSIELEFL</sequence>
<keyword evidence="6 12" id="KW-1133">Transmembrane helix</keyword>
<feature type="transmembrane region" description="Helical" evidence="12">
    <location>
        <begin position="253"/>
        <end position="273"/>
    </location>
</feature>
<keyword evidence="5 12" id="KW-0812">Transmembrane</keyword>
<evidence type="ECO:0000256" key="5">
    <source>
        <dbReference type="ARBA" id="ARBA00022692"/>
    </source>
</evidence>
<keyword evidence="9 12" id="KW-0472">Membrane</keyword>
<comment type="caution">
    <text evidence="14">The sequence shown here is derived from an EMBL/GenBank/DDBJ whole genome shotgun (WGS) entry which is preliminary data.</text>
</comment>
<evidence type="ECO:0000256" key="6">
    <source>
        <dbReference type="ARBA" id="ARBA00022989"/>
    </source>
</evidence>
<evidence type="ECO:0000313" key="15">
    <source>
        <dbReference type="Proteomes" id="UP000285301"/>
    </source>
</evidence>
<evidence type="ECO:0000313" key="14">
    <source>
        <dbReference type="EMBL" id="RWS09711.1"/>
    </source>
</evidence>
<keyword evidence="4" id="KW-1003">Cell membrane</keyword>
<organism evidence="14 15">
    <name type="scientific">Dinothrombium tinctorium</name>
    <dbReference type="NCBI Taxonomy" id="1965070"/>
    <lineage>
        <taxon>Eukaryota</taxon>
        <taxon>Metazoa</taxon>
        <taxon>Ecdysozoa</taxon>
        <taxon>Arthropoda</taxon>
        <taxon>Chelicerata</taxon>
        <taxon>Arachnida</taxon>
        <taxon>Acari</taxon>
        <taxon>Acariformes</taxon>
        <taxon>Trombidiformes</taxon>
        <taxon>Prostigmata</taxon>
        <taxon>Anystina</taxon>
        <taxon>Parasitengona</taxon>
        <taxon>Trombidioidea</taxon>
        <taxon>Trombidiidae</taxon>
        <taxon>Dinothrombium</taxon>
    </lineage>
</organism>
<keyword evidence="15" id="KW-1185">Reference proteome</keyword>
<name>A0A3S3P0X7_9ACAR</name>
<keyword evidence="8" id="KW-0406">Ion transport</keyword>
<feature type="transmembrane region" description="Helical" evidence="12">
    <location>
        <begin position="108"/>
        <end position="125"/>
    </location>
</feature>